<evidence type="ECO:0000313" key="2">
    <source>
        <dbReference type="EMBL" id="CAG9313507.1"/>
    </source>
</evidence>
<gene>
    <name evidence="2" type="ORF">BSTOLATCC_MIC9323</name>
</gene>
<feature type="compositionally biased region" description="Polar residues" evidence="1">
    <location>
        <begin position="205"/>
        <end position="214"/>
    </location>
</feature>
<accession>A0AAU9IJS7</accession>
<dbReference type="AlphaFoldDB" id="A0AAU9IJS7"/>
<keyword evidence="3" id="KW-1185">Reference proteome</keyword>
<proteinExistence type="predicted"/>
<sequence>MENSESKKPQKRKRRIIRKRKVSIKPSFLNSKLKEEYSSNNFNNLLQSIIKSPKPKEDWMEAFFGSFSKGSRSLTQGTRSQSNLSTKAIEKPRPKLETEKNVLPDILRSKSSIRSTSKHIIENNRLTRIKSGSSSRIKRDISQKIIQKEPSLLEPGELIVKGNSRPSTPVNKTSQYLLANDNPYDSSMNLNTSDSRRDLKSSKRNPLSSSNLAQINLAPELPDRNDKKMSMEDVLSYISYINKKHFR</sequence>
<reference evidence="2" key="1">
    <citation type="submission" date="2021-09" db="EMBL/GenBank/DDBJ databases">
        <authorList>
            <consortium name="AG Swart"/>
            <person name="Singh M."/>
            <person name="Singh A."/>
            <person name="Seah K."/>
            <person name="Emmerich C."/>
        </authorList>
    </citation>
    <scope>NUCLEOTIDE SEQUENCE</scope>
    <source>
        <strain evidence="2">ATCC30299</strain>
    </source>
</reference>
<protein>
    <submittedName>
        <fullName evidence="2">Uncharacterized protein</fullName>
    </submittedName>
</protein>
<dbReference type="Proteomes" id="UP001162131">
    <property type="component" value="Unassembled WGS sequence"/>
</dbReference>
<evidence type="ECO:0000256" key="1">
    <source>
        <dbReference type="SAM" id="MobiDB-lite"/>
    </source>
</evidence>
<feature type="region of interest" description="Disordered" evidence="1">
    <location>
        <begin position="1"/>
        <end position="21"/>
    </location>
</feature>
<comment type="caution">
    <text evidence="2">The sequence shown here is derived from an EMBL/GenBank/DDBJ whole genome shotgun (WGS) entry which is preliminary data.</text>
</comment>
<dbReference type="EMBL" id="CAJZBQ010000011">
    <property type="protein sequence ID" value="CAG9313507.1"/>
    <property type="molecule type" value="Genomic_DNA"/>
</dbReference>
<organism evidence="2 3">
    <name type="scientific">Blepharisma stoltei</name>
    <dbReference type="NCBI Taxonomy" id="1481888"/>
    <lineage>
        <taxon>Eukaryota</taxon>
        <taxon>Sar</taxon>
        <taxon>Alveolata</taxon>
        <taxon>Ciliophora</taxon>
        <taxon>Postciliodesmatophora</taxon>
        <taxon>Heterotrichea</taxon>
        <taxon>Heterotrichida</taxon>
        <taxon>Blepharismidae</taxon>
        <taxon>Blepharisma</taxon>
    </lineage>
</organism>
<evidence type="ECO:0000313" key="3">
    <source>
        <dbReference type="Proteomes" id="UP001162131"/>
    </source>
</evidence>
<feature type="region of interest" description="Disordered" evidence="1">
    <location>
        <begin position="178"/>
        <end position="225"/>
    </location>
</feature>
<feature type="compositionally biased region" description="Basic residues" evidence="1">
    <location>
        <begin position="9"/>
        <end position="21"/>
    </location>
</feature>
<feature type="compositionally biased region" description="Polar residues" evidence="1">
    <location>
        <begin position="178"/>
        <end position="192"/>
    </location>
</feature>
<name>A0AAU9IJS7_9CILI</name>